<feature type="coiled-coil region" evidence="1">
    <location>
        <begin position="947"/>
        <end position="974"/>
    </location>
</feature>
<dbReference type="InterPro" id="IPR028903">
    <property type="entry name" value="Tox-REase-7_dom"/>
</dbReference>
<protein>
    <submittedName>
        <fullName evidence="3">Restriction endonuclease fold toxin 7</fullName>
    </submittedName>
</protein>
<name>A0A1H5PFD8_9MICC</name>
<gene>
    <name evidence="3" type="ORF">SAMN04489740_4142</name>
</gene>
<dbReference type="InterPro" id="IPR005506">
    <property type="entry name" value="DUF312_ALF"/>
</dbReference>
<dbReference type="Proteomes" id="UP000182725">
    <property type="component" value="Unassembled WGS sequence"/>
</dbReference>
<organism evidence="3 4">
    <name type="scientific">Arthrobacter alpinus</name>
    <dbReference type="NCBI Taxonomy" id="656366"/>
    <lineage>
        <taxon>Bacteria</taxon>
        <taxon>Bacillati</taxon>
        <taxon>Actinomycetota</taxon>
        <taxon>Actinomycetes</taxon>
        <taxon>Micrococcales</taxon>
        <taxon>Micrococcaceae</taxon>
        <taxon>Arthrobacter</taxon>
    </lineage>
</organism>
<sequence length="1299" mass="132435">MVFSIRRALRAYLVATSVVALLVVALVAGMLSGAEPSAAVSGPSSSDASLPLSPAVDAAGVVRLWKSGGETTREAAKAALQGGPEQIQAFIAGGQHDSLNQDYRLMTLKLTLFGGKTVRTKAQEALDTNTDTSLREFVATGWKQAWLTDDRLETYQFLNTGTPQVKKAAQKALNAGTEAAVQDFILTGQEVASTTDNRMSAYQLQASGSPSVQTAAAAALNSSTPNAVQDFLRYGQFVAASHDIETATISQLAAQAKSASDLSTTQMALAQKSADQAVDAARMAKQATARAAQEAAAAKASAAKAGAAASRAASLADQAALAADIAVNAAQAAHEAMLAAANAAANAAAATARANNAAAAAQNSAAAAASDASQAAAAKAAAVQARDAATNAKKAVDAVAAAITAVEQSLIAANSASSAGGHSQAAAASAMAASNEAGVSAEQAAHARAAAGRAAAAADRAEQATQRVIALANETKTVAEEARKAASEAITHANNAAAAADDAAAHAGVAATAAAKSQQAATAAKSAADAASAAVAQAKTVEATARKVDAARLTAEKDFGIKRAQAAADIEATRLHEEKMRAQAATTAAAQTDSLVTKLTTPGADLDQLIPEARIALVGLMQVGGPWVQAGAQNAITGTNEQIKEYFTEGRSVAVEQDEWDEALTYVASDNADISYAAEEAMETSPEDITEFLTTGHQAIENPIQRQAAYKIMVEGGTEAKKAAEVSLASTDQAAVSIFLDEGYDAAQRLDDRITAYQLLATGSPEVKVAAEVALNGPRDDVRRFVQSGRYDAEDRDYQTAAHVSAVTSMIAGAAKNAATAQANAATAAQAAAKARNAATEAQKYAQQATGFANTAASAGTEAKNHADAATASANQAAQSAATAQQAATQARSDANLAQNHAANAAQSAAMAASAAAIANTAAAQASASAAQAGLDAAEAAEAATVATQAATTLQQEEDRAARLTKKLMNLSGIVSSEELDAANLAGGAAATQELKDARSVLGQGSILDFIIKEGGQLLLDFFGVTDVINCFTKGDIAACAMALISALPIGKIFKAGKVLGMIGKLVPKALEFVAKNKWARTVVEKYSATATSCVVGVAAKLASFNNSQSPTRAVITAGYSGSKTLKVNPANALRAAAGDKTCPLQPKNPASYVDSLGKALKDSAGKRIYTVGYLGRWAEQVVGLSTAGKPYLQIPNKNGIGFHFRVPDGVDANNLIDVKNVKKLYLTRQLEDFLAYAQSNKIDGNPGKLILYVGAHTEILGKIQEKIDKGVIVIRRLPADLANPGDWATPVFRPGVFP</sequence>
<feature type="domain" description="Tox-REase-7" evidence="2">
    <location>
        <begin position="1194"/>
        <end position="1244"/>
    </location>
</feature>
<dbReference type="RefSeq" id="WP_074713575.1">
    <property type="nucleotide sequence ID" value="NZ_FNTV01000002.1"/>
</dbReference>
<evidence type="ECO:0000259" key="2">
    <source>
        <dbReference type="Pfam" id="PF15649"/>
    </source>
</evidence>
<keyword evidence="3" id="KW-0540">Nuclease</keyword>
<reference evidence="3 4" key="1">
    <citation type="submission" date="2016-10" db="EMBL/GenBank/DDBJ databases">
        <authorList>
            <person name="de Groot N.N."/>
        </authorList>
    </citation>
    <scope>NUCLEOTIDE SEQUENCE [LARGE SCALE GENOMIC DNA]</scope>
    <source>
        <strain evidence="3 4">DSM 22274</strain>
    </source>
</reference>
<evidence type="ECO:0000313" key="4">
    <source>
        <dbReference type="Proteomes" id="UP000182725"/>
    </source>
</evidence>
<dbReference type="Pfam" id="PF03752">
    <property type="entry name" value="ALF"/>
    <property type="match status" value="6"/>
</dbReference>
<dbReference type="GO" id="GO:0004519">
    <property type="term" value="F:endonuclease activity"/>
    <property type="evidence" value="ECO:0007669"/>
    <property type="project" value="UniProtKB-KW"/>
</dbReference>
<keyword evidence="1" id="KW-0175">Coiled coil</keyword>
<keyword evidence="3" id="KW-0378">Hydrolase</keyword>
<evidence type="ECO:0000256" key="1">
    <source>
        <dbReference type="SAM" id="Coils"/>
    </source>
</evidence>
<evidence type="ECO:0000313" key="3">
    <source>
        <dbReference type="EMBL" id="SEF11781.1"/>
    </source>
</evidence>
<dbReference type="Pfam" id="PF15649">
    <property type="entry name" value="Tox-REase-7"/>
    <property type="match status" value="1"/>
</dbReference>
<dbReference type="EMBL" id="FNTV01000002">
    <property type="protein sequence ID" value="SEF11781.1"/>
    <property type="molecule type" value="Genomic_DNA"/>
</dbReference>
<dbReference type="PANTHER" id="PTHR23242">
    <property type="entry name" value="TRANSCRIPTION FACTOR HOXA13"/>
    <property type="match status" value="1"/>
</dbReference>
<keyword evidence="3" id="KW-0255">Endonuclease</keyword>
<dbReference type="PANTHER" id="PTHR23242:SF9">
    <property type="entry name" value="TRANSCRIPTION FACTOR HOXA13"/>
    <property type="match status" value="1"/>
</dbReference>
<proteinExistence type="predicted"/>
<accession>A0A1H5PFD8</accession>